<accession>A0A7Z0J596</accession>
<dbReference type="InterPro" id="IPR000801">
    <property type="entry name" value="Esterase-like"/>
</dbReference>
<evidence type="ECO:0000313" key="3">
    <source>
        <dbReference type="Proteomes" id="UP000537260"/>
    </source>
</evidence>
<reference evidence="2 3" key="1">
    <citation type="submission" date="2020-07" db="EMBL/GenBank/DDBJ databases">
        <title>Sequencing the genomes of 1000 actinobacteria strains.</title>
        <authorList>
            <person name="Klenk H.-P."/>
        </authorList>
    </citation>
    <scope>NUCLEOTIDE SEQUENCE [LARGE SCALE GENOMIC DNA]</scope>
    <source>
        <strain evidence="2 3">LI1</strain>
    </source>
</reference>
<organism evidence="2 3">
    <name type="scientific">Glaciibacter psychrotolerans</name>
    <dbReference type="NCBI Taxonomy" id="670054"/>
    <lineage>
        <taxon>Bacteria</taxon>
        <taxon>Bacillati</taxon>
        <taxon>Actinomycetota</taxon>
        <taxon>Actinomycetes</taxon>
        <taxon>Micrococcales</taxon>
        <taxon>Microbacteriaceae</taxon>
        <taxon>Glaciibacter</taxon>
    </lineage>
</organism>
<keyword evidence="1" id="KW-0472">Membrane</keyword>
<feature type="transmembrane region" description="Helical" evidence="1">
    <location>
        <begin position="67"/>
        <end position="91"/>
    </location>
</feature>
<dbReference type="InterPro" id="IPR050583">
    <property type="entry name" value="Mycobacterial_A85_antigen"/>
</dbReference>
<dbReference type="InterPro" id="IPR029058">
    <property type="entry name" value="AB_hydrolase_fold"/>
</dbReference>
<dbReference type="Proteomes" id="UP000537260">
    <property type="component" value="Unassembled WGS sequence"/>
</dbReference>
<keyword evidence="3" id="KW-1185">Reference proteome</keyword>
<feature type="transmembrane region" description="Helical" evidence="1">
    <location>
        <begin position="39"/>
        <end position="61"/>
    </location>
</feature>
<dbReference type="GO" id="GO:0016747">
    <property type="term" value="F:acyltransferase activity, transferring groups other than amino-acyl groups"/>
    <property type="evidence" value="ECO:0007669"/>
    <property type="project" value="TreeGrafter"/>
</dbReference>
<name>A0A7Z0J596_9MICO</name>
<feature type="transmembrane region" description="Helical" evidence="1">
    <location>
        <begin position="12"/>
        <end position="32"/>
    </location>
</feature>
<dbReference type="PANTHER" id="PTHR48098:SF1">
    <property type="entry name" value="DIACYLGLYCEROL ACYLTRANSFERASE_MYCOLYLTRANSFERASE AG85A"/>
    <property type="match status" value="1"/>
</dbReference>
<dbReference type="EMBL" id="JACCFM010000001">
    <property type="protein sequence ID" value="NYJ18876.1"/>
    <property type="molecule type" value="Genomic_DNA"/>
</dbReference>
<proteinExistence type="predicted"/>
<dbReference type="Pfam" id="PF00756">
    <property type="entry name" value="Esterase"/>
    <property type="match status" value="1"/>
</dbReference>
<keyword evidence="1" id="KW-1133">Transmembrane helix</keyword>
<dbReference type="SUPFAM" id="SSF53474">
    <property type="entry name" value="alpha/beta-Hydrolases"/>
    <property type="match status" value="1"/>
</dbReference>
<dbReference type="AlphaFoldDB" id="A0A7Z0J596"/>
<evidence type="ECO:0000256" key="1">
    <source>
        <dbReference type="SAM" id="Phobius"/>
    </source>
</evidence>
<gene>
    <name evidence="2" type="ORF">HNR05_000667</name>
</gene>
<dbReference type="PANTHER" id="PTHR48098">
    <property type="entry name" value="ENTEROCHELIN ESTERASE-RELATED"/>
    <property type="match status" value="1"/>
</dbReference>
<dbReference type="Gene3D" id="3.40.50.1820">
    <property type="entry name" value="alpha/beta hydrolase"/>
    <property type="match status" value="1"/>
</dbReference>
<protein>
    <submittedName>
        <fullName evidence="2">Enterochelin esterase-like enzyme</fullName>
    </submittedName>
</protein>
<dbReference type="RefSeq" id="WP_179577727.1">
    <property type="nucleotide sequence ID" value="NZ_JACCFM010000001.1"/>
</dbReference>
<feature type="transmembrane region" description="Helical" evidence="1">
    <location>
        <begin position="103"/>
        <end position="122"/>
    </location>
</feature>
<comment type="caution">
    <text evidence="2">The sequence shown here is derived from an EMBL/GenBank/DDBJ whole genome shotgun (WGS) entry which is preliminary data.</text>
</comment>
<keyword evidence="1" id="KW-0812">Transmembrane</keyword>
<evidence type="ECO:0000313" key="2">
    <source>
        <dbReference type="EMBL" id="NYJ18876.1"/>
    </source>
</evidence>
<sequence length="417" mass="44008">MNNPLLNADIVGGPLLVGLYAGASVFCLVLLLRRRPLRGALITTLVVLVALLLGWMLAWLISDVWNVYGISLSVVTRLWVSVCVAGVALAVTNLFRSRWRRKIIALIAIPLFILTAALGINADFGAFTTVRSALGLPLYPALDTSTVAHPDLSHGTVGTVTIPASTSHFDARQALVYLPPVARRADPPILPVMELMSGQPGGPVDLFSSGHLATVLDEYAQSHNGYAPIVVVPDQLGSPERNPMCLDSPLGNSASYLTVDVPHWIRAHFRVSAEPDGWAIGGFSQGATCSMQLGPAHPELYGTILAISSELVPQNGTLRNTITAGFGGDAAAFAAAAPSAILLAHAPYHGMKAIFVVGGNDDRYLPWSEILASSATRAGVESTLLVSPGTAHDWHTVTWAFTNTIPLVAADLGLAAR</sequence>